<organism evidence="2 3">
    <name type="scientific">Rhizobium fredii</name>
    <name type="common">Sinorhizobium fredii</name>
    <dbReference type="NCBI Taxonomy" id="380"/>
    <lineage>
        <taxon>Bacteria</taxon>
        <taxon>Pseudomonadati</taxon>
        <taxon>Pseudomonadota</taxon>
        <taxon>Alphaproteobacteria</taxon>
        <taxon>Hyphomicrobiales</taxon>
        <taxon>Rhizobiaceae</taxon>
        <taxon>Sinorhizobium/Ensifer group</taxon>
        <taxon>Sinorhizobium</taxon>
    </lineage>
</organism>
<sequence length="80" mass="8855">MVHAASKLYHGECSLWRPVLRLLLPRQAVARHLRVGLPQSTLSRRMGTGKIDPPATMMKANSDPMPTSAPVNQNGWIPSR</sequence>
<proteinExistence type="predicted"/>
<dbReference type="Proteomes" id="UP000239340">
    <property type="component" value="Plasmid pSfreNXT3a"/>
</dbReference>
<evidence type="ECO:0000313" key="3">
    <source>
        <dbReference type="Proteomes" id="UP000239340"/>
    </source>
</evidence>
<geneLocation type="plasmid" evidence="3">
    <name>psfrenxt3a</name>
</geneLocation>
<evidence type="ECO:0000313" key="2">
    <source>
        <dbReference type="EMBL" id="AUX78505.1"/>
    </source>
</evidence>
<keyword evidence="2" id="KW-0614">Plasmid</keyword>
<gene>
    <name evidence="2" type="ORF">NXT3_PA00215</name>
</gene>
<protein>
    <submittedName>
        <fullName evidence="2">Uncharacterized protein</fullName>
    </submittedName>
</protein>
<evidence type="ECO:0000256" key="1">
    <source>
        <dbReference type="SAM" id="MobiDB-lite"/>
    </source>
</evidence>
<accession>A0A2L0HAK4</accession>
<reference evidence="2 3" key="1">
    <citation type="submission" date="2017-10" db="EMBL/GenBank/DDBJ databases">
        <title>Analysis of the genome sequences of Rhizobium populations associated to common bean (phaseolus vulgaris).</title>
        <authorList>
            <person name="Bustos P."/>
            <person name="Santamaria R.I."/>
            <person name="Miranda-Sanchez F."/>
            <person name="Perez-Carrascal O."/>
            <person name="Juarez S."/>
            <person name="Lozano L."/>
            <person name="Martinez-Flores I."/>
            <person name="Vinuesa P."/>
            <person name="Martinez-Romero E."/>
            <person name="Cevallos M.A."/>
            <person name="Romero D."/>
            <person name="Davila G."/>
            <person name="Gonzalez V."/>
        </authorList>
    </citation>
    <scope>NUCLEOTIDE SEQUENCE [LARGE SCALE GENOMIC DNA]</scope>
    <source>
        <strain evidence="2 3">NXT3</strain>
        <plasmid evidence="3">Plasmid psfrenxt3a</plasmid>
    </source>
</reference>
<dbReference type="AlphaFoldDB" id="A0A2L0HAK4"/>
<name>A0A2L0HAK4_RHIFR</name>
<dbReference type="EMBL" id="CP024308">
    <property type="protein sequence ID" value="AUX78505.1"/>
    <property type="molecule type" value="Genomic_DNA"/>
</dbReference>
<feature type="region of interest" description="Disordered" evidence="1">
    <location>
        <begin position="41"/>
        <end position="80"/>
    </location>
</feature>
<feature type="compositionally biased region" description="Polar residues" evidence="1">
    <location>
        <begin position="69"/>
        <end position="80"/>
    </location>
</feature>